<feature type="transmembrane region" description="Helical" evidence="1">
    <location>
        <begin position="27"/>
        <end position="60"/>
    </location>
</feature>
<sequence>MFLKYSQELYFLPYLLYRYSSKSIQIFGLSLIATSLLSIVASFFFPTIFFVSIALSLIIIGEGLFEPTYMNLLSTAVNEDEQGKIQRANQSLQALNTIIVPLFAGAVYYNNPTLLHVLSSVLAIGRIFYAKK</sequence>
<evidence type="ECO:0000313" key="3">
    <source>
        <dbReference type="Proteomes" id="UP000255024"/>
    </source>
</evidence>
<evidence type="ECO:0008006" key="4">
    <source>
        <dbReference type="Google" id="ProtNLM"/>
    </source>
</evidence>
<dbReference type="AlphaFoldDB" id="A0A378RL55"/>
<keyword evidence="3" id="KW-1185">Reference proteome</keyword>
<proteinExistence type="predicted"/>
<evidence type="ECO:0000256" key="1">
    <source>
        <dbReference type="SAM" id="Phobius"/>
    </source>
</evidence>
<reference evidence="2 3" key="1">
    <citation type="submission" date="2018-06" db="EMBL/GenBank/DDBJ databases">
        <authorList>
            <consortium name="Pathogen Informatics"/>
            <person name="Doyle S."/>
        </authorList>
    </citation>
    <scope>NUCLEOTIDE SEQUENCE [LARGE SCALE GENOMIC DNA]</scope>
    <source>
        <strain evidence="2 3">NCTC11179</strain>
    </source>
</reference>
<keyword evidence="1" id="KW-0472">Membrane</keyword>
<feature type="transmembrane region" description="Helical" evidence="1">
    <location>
        <begin position="113"/>
        <end position="129"/>
    </location>
</feature>
<gene>
    <name evidence="2" type="ORF">NCTC11179_00983</name>
</gene>
<keyword evidence="1" id="KW-1133">Transmembrane helix</keyword>
<protein>
    <recommendedName>
        <fullName evidence="4">Major Facilitator Superfamily</fullName>
    </recommendedName>
</protein>
<name>A0A378RL55_MYROD</name>
<dbReference type="InterPro" id="IPR036259">
    <property type="entry name" value="MFS_trans_sf"/>
</dbReference>
<keyword evidence="1" id="KW-0812">Transmembrane</keyword>
<evidence type="ECO:0000313" key="2">
    <source>
        <dbReference type="EMBL" id="STZ27448.1"/>
    </source>
</evidence>
<dbReference type="Gene3D" id="1.20.1250.20">
    <property type="entry name" value="MFS general substrate transporter like domains"/>
    <property type="match status" value="1"/>
</dbReference>
<accession>A0A378RL55</accession>
<organism evidence="2 3">
    <name type="scientific">Myroides odoratus</name>
    <name type="common">Flavobacterium odoratum</name>
    <dbReference type="NCBI Taxonomy" id="256"/>
    <lineage>
        <taxon>Bacteria</taxon>
        <taxon>Pseudomonadati</taxon>
        <taxon>Bacteroidota</taxon>
        <taxon>Flavobacteriia</taxon>
        <taxon>Flavobacteriales</taxon>
        <taxon>Flavobacteriaceae</taxon>
        <taxon>Myroides</taxon>
    </lineage>
</organism>
<dbReference type="EMBL" id="UGQL01000001">
    <property type="protein sequence ID" value="STZ27448.1"/>
    <property type="molecule type" value="Genomic_DNA"/>
</dbReference>
<dbReference type="SUPFAM" id="SSF103473">
    <property type="entry name" value="MFS general substrate transporter"/>
    <property type="match status" value="1"/>
</dbReference>
<dbReference type="Proteomes" id="UP000255024">
    <property type="component" value="Unassembled WGS sequence"/>
</dbReference>